<organism evidence="1 2">
    <name type="scientific">Coprococcus comes</name>
    <dbReference type="NCBI Taxonomy" id="410072"/>
    <lineage>
        <taxon>Bacteria</taxon>
        <taxon>Bacillati</taxon>
        <taxon>Bacillota</taxon>
        <taxon>Clostridia</taxon>
        <taxon>Lachnospirales</taxon>
        <taxon>Lachnospiraceae</taxon>
        <taxon>Coprococcus</taxon>
    </lineage>
</organism>
<dbReference type="EMBL" id="CYXR01000029">
    <property type="protein sequence ID" value="CUN14136.1"/>
    <property type="molecule type" value="Genomic_DNA"/>
</dbReference>
<evidence type="ECO:0000313" key="1">
    <source>
        <dbReference type="EMBL" id="CUN14136.1"/>
    </source>
</evidence>
<dbReference type="AlphaFoldDB" id="A0A173UIE1"/>
<name>A0A173UIE1_9FIRM</name>
<protein>
    <submittedName>
        <fullName evidence="1">Uncharacterized protein</fullName>
    </submittedName>
</protein>
<reference evidence="1 2" key="1">
    <citation type="submission" date="2015-09" db="EMBL/GenBank/DDBJ databases">
        <authorList>
            <consortium name="Pathogen Informatics"/>
        </authorList>
    </citation>
    <scope>NUCLEOTIDE SEQUENCE [LARGE SCALE GENOMIC DNA]</scope>
    <source>
        <strain evidence="1 2">2789STDY5834962</strain>
    </source>
</reference>
<proteinExistence type="predicted"/>
<accession>A0A173UIE1</accession>
<gene>
    <name evidence="1" type="ORF">ERS852574_02965</name>
</gene>
<evidence type="ECO:0000313" key="2">
    <source>
        <dbReference type="Proteomes" id="UP000095727"/>
    </source>
</evidence>
<sequence length="162" mass="18200">MKKFTIVSSLLFVLLFCGMVGYVASSEDFTPPKEEEEAVVPEEEDREAPVWNTTVDELVSFLEEKGLIHADSKVTLSAEGLCTLALKYDGAEIYWWDLENLAPESDEYQAYESLRTKGEIDLYGSGMIIMPKKNGPYALLLTYYEGDVQALEKAFGEFGQEN</sequence>
<dbReference type="RefSeq" id="WP_055158334.1">
    <property type="nucleotide sequence ID" value="NZ_CYXR01000029.1"/>
</dbReference>
<dbReference type="Proteomes" id="UP000095727">
    <property type="component" value="Unassembled WGS sequence"/>
</dbReference>